<evidence type="ECO:0000256" key="1">
    <source>
        <dbReference type="ARBA" id="ARBA00022729"/>
    </source>
</evidence>
<gene>
    <name evidence="3" type="ORF">C5Y83_25155</name>
</gene>
<dbReference type="AlphaFoldDB" id="A0A2S8FCI8"/>
<sequence>MQGHFVENVRKDSPPPSRHAISRRQFVRQTSAVALGLTYLNSPPAVHAKQKTTLRVLGTDVTLQEDIRRKAEKDLGIRIVFEPRGSAGVLQKASTRPESFDVYEQWSNSINVLWQANAIQPIEKSRIRRWEEINSLTKTGRLFPKMKIGAGDAPHRILHVQGDGTLGEEATEGLSFLPYVHNVDSFGYNTSIIPQGIPYETESWGWLLDDAYRGQVGLVNEPAIGIFDAALAARANGLVDFNDLGNLTRSEIDDLFTVLIDFKRRDHFNGIWNSVPQSVEYMRSGRVVIESMFSPAVSTLNGMGIPVTYAAPKEGYRGWHGVLCLSSKTTGHTRDAAYAYMNWWLEGWAGAYMARQGYYISVPERARQYLTSREWDYWYEGKQARTDLPGANGSIAVKEGSYRTGGSYWERLGNVAVWNTVMDSYEYSLVRWYELLTA</sequence>
<dbReference type="Pfam" id="PF13416">
    <property type="entry name" value="SBP_bac_8"/>
    <property type="match status" value="1"/>
</dbReference>
<dbReference type="InterPro" id="IPR006311">
    <property type="entry name" value="TAT_signal"/>
</dbReference>
<organism evidence="3 4">
    <name type="scientific">Blastopirellula marina</name>
    <dbReference type="NCBI Taxonomy" id="124"/>
    <lineage>
        <taxon>Bacteria</taxon>
        <taxon>Pseudomonadati</taxon>
        <taxon>Planctomycetota</taxon>
        <taxon>Planctomycetia</taxon>
        <taxon>Pirellulales</taxon>
        <taxon>Pirellulaceae</taxon>
        <taxon>Blastopirellula</taxon>
    </lineage>
</organism>
<accession>A0A2S8FCI8</accession>
<dbReference type="SUPFAM" id="SSF53850">
    <property type="entry name" value="Periplasmic binding protein-like II"/>
    <property type="match status" value="1"/>
</dbReference>
<dbReference type="PANTHER" id="PTHR30222">
    <property type="entry name" value="SPERMIDINE/PUTRESCINE-BINDING PERIPLASMIC PROTEIN"/>
    <property type="match status" value="1"/>
</dbReference>
<dbReference type="PROSITE" id="PS51318">
    <property type="entry name" value="TAT"/>
    <property type="match status" value="1"/>
</dbReference>
<evidence type="ECO:0000313" key="4">
    <source>
        <dbReference type="Proteomes" id="UP000238322"/>
    </source>
</evidence>
<reference evidence="3 4" key="1">
    <citation type="submission" date="2018-02" db="EMBL/GenBank/DDBJ databases">
        <title>Comparative genomes isolates from brazilian mangrove.</title>
        <authorList>
            <person name="Araujo J.E."/>
            <person name="Taketani R.G."/>
            <person name="Silva M.C.P."/>
            <person name="Loureco M.V."/>
            <person name="Andreote F.D."/>
        </authorList>
    </citation>
    <scope>NUCLEOTIDE SEQUENCE [LARGE SCALE GENOMIC DNA]</scope>
    <source>
        <strain evidence="3 4">Hex-1 MGV</strain>
    </source>
</reference>
<evidence type="ECO:0000256" key="2">
    <source>
        <dbReference type="SAM" id="MobiDB-lite"/>
    </source>
</evidence>
<dbReference type="EMBL" id="PUHY01000015">
    <property type="protein sequence ID" value="PQO29859.1"/>
    <property type="molecule type" value="Genomic_DNA"/>
</dbReference>
<evidence type="ECO:0000313" key="3">
    <source>
        <dbReference type="EMBL" id="PQO29859.1"/>
    </source>
</evidence>
<proteinExistence type="predicted"/>
<dbReference type="OrthoDB" id="9812255at2"/>
<protein>
    <submittedName>
        <fullName evidence="3">Signal peptide prediction</fullName>
    </submittedName>
</protein>
<feature type="region of interest" description="Disordered" evidence="2">
    <location>
        <begin position="1"/>
        <end position="20"/>
    </location>
</feature>
<keyword evidence="1" id="KW-0732">Signal</keyword>
<dbReference type="Proteomes" id="UP000238322">
    <property type="component" value="Unassembled WGS sequence"/>
</dbReference>
<dbReference type="InterPro" id="IPR006059">
    <property type="entry name" value="SBP"/>
</dbReference>
<dbReference type="PANTHER" id="PTHR30222:SF17">
    <property type="entry name" value="SPERMIDINE_PUTRESCINE-BINDING PERIPLASMIC PROTEIN"/>
    <property type="match status" value="1"/>
</dbReference>
<dbReference type="Gene3D" id="3.40.190.10">
    <property type="entry name" value="Periplasmic binding protein-like II"/>
    <property type="match status" value="2"/>
</dbReference>
<comment type="caution">
    <text evidence="3">The sequence shown here is derived from an EMBL/GenBank/DDBJ whole genome shotgun (WGS) entry which is preliminary data.</text>
</comment>
<name>A0A2S8FCI8_9BACT</name>